<dbReference type="Proteomes" id="UP001150925">
    <property type="component" value="Unassembled WGS sequence"/>
</dbReference>
<evidence type="ECO:0000259" key="4">
    <source>
        <dbReference type="PROSITE" id="PS51194"/>
    </source>
</evidence>
<dbReference type="SUPFAM" id="SSF52540">
    <property type="entry name" value="P-loop containing nucleoside triphosphate hydrolases"/>
    <property type="match status" value="1"/>
</dbReference>
<feature type="domain" description="Helicase ATP-binding" evidence="3">
    <location>
        <begin position="1"/>
        <end position="112"/>
    </location>
</feature>
<dbReference type="PANTHER" id="PTHR14950:SF37">
    <property type="entry name" value="ENDORIBONUCLEASE DICER"/>
    <property type="match status" value="1"/>
</dbReference>
<name>A0A9W8AP50_9FUNG</name>
<dbReference type="InterPro" id="IPR001650">
    <property type="entry name" value="Helicase_C-like"/>
</dbReference>
<keyword evidence="1" id="KW-0378">Hydrolase</keyword>
<evidence type="ECO:0000313" key="6">
    <source>
        <dbReference type="EMBL" id="KAJ1952843.1"/>
    </source>
</evidence>
<dbReference type="InterPro" id="IPR027417">
    <property type="entry name" value="P-loop_NTPase"/>
</dbReference>
<comment type="similarity">
    <text evidence="2">Belongs to the helicase family. Dicer subfamily.</text>
</comment>
<dbReference type="AlphaFoldDB" id="A0A9W8AP50"/>
<reference evidence="6" key="1">
    <citation type="submission" date="2022-07" db="EMBL/GenBank/DDBJ databases">
        <title>Phylogenomic reconstructions and comparative analyses of Kickxellomycotina fungi.</title>
        <authorList>
            <person name="Reynolds N.K."/>
            <person name="Stajich J.E."/>
            <person name="Barry K."/>
            <person name="Grigoriev I.V."/>
            <person name="Crous P."/>
            <person name="Smith M.E."/>
        </authorList>
    </citation>
    <scope>NUCLEOTIDE SEQUENCE</scope>
    <source>
        <strain evidence="6">RSA 1196</strain>
    </source>
</reference>
<dbReference type="PANTHER" id="PTHR14950">
    <property type="entry name" value="DICER-RELATED"/>
    <property type="match status" value="1"/>
</dbReference>
<feature type="domain" description="Helicase C-terminal" evidence="4">
    <location>
        <begin position="259"/>
        <end position="425"/>
    </location>
</feature>
<sequence>MVPLVTQQAHAIRTHSKLRVQALCGGSNVNTSFTPEAWVKEMQHFDVLVLTAQVFLDMLRHGLITIDMFYLMVFDECHHTRKSHPYNSLMREFYFPCPKAHRPKIFGLTASPLSLQTNVELCARTLEAHLDATIHTVHPTLVQRIINKPREIELVYDQSPMYSSTLLMQALHQQYGGLYWLDRSMREATRLLEELGPWCADAYWDLFYQPSTVKKMDITMRQPQISNEVLDNVKSIVKQYSLVQRYSQPPLEPDYCSPKLLTFLRALLSSKVAKSFRCIVFVNRRITVLLLYIMVQRLPQLQFLSAALMVGHGWTQPQESVSMTVNAQKRVMGHFRAGRSNLLLATEVAGEGIDIQACNTVIRFDLFNTVVAYIQSRGRARHENSAFVIMMERDNAAQFDLVRRFRTAETEMQGWCLKSATKSLDDNLVEMPESSYTLPDTYLVESTGARITMSSAVSLLHHYCSTLPGDEHCCLQPLFTFDQDSYGFRAVVTLPVNAPLRTVAGDPMSSKTRAKQSAALHTCAQLHHMGELTDRLLPKMYVSKRQRRMLFFGKSYLADLADKLFHQDESDEDDEPNRVSYESGKTRYRTVNESTWYPQRATTKDPHETEQVWYPTVLQPVMNTKNCSSQATQYRTWLLLTQEPLA</sequence>
<dbReference type="GO" id="GO:0016891">
    <property type="term" value="F:RNA endonuclease activity producing 5'-phosphomonoesters, hydrolytic mechanism"/>
    <property type="evidence" value="ECO:0007669"/>
    <property type="project" value="InterPro"/>
</dbReference>
<dbReference type="PROSITE" id="PS51327">
    <property type="entry name" value="DICER_DSRBF"/>
    <property type="match status" value="1"/>
</dbReference>
<dbReference type="PROSITE" id="PS51192">
    <property type="entry name" value="HELICASE_ATP_BIND_1"/>
    <property type="match status" value="1"/>
</dbReference>
<dbReference type="PROSITE" id="PS51194">
    <property type="entry name" value="HELICASE_CTER"/>
    <property type="match status" value="1"/>
</dbReference>
<protein>
    <submittedName>
        <fullName evidence="6">Dicer-like protein 1</fullName>
    </submittedName>
</protein>
<dbReference type="FunFam" id="3.30.160.380:FF:000001">
    <property type="entry name" value="Endoribonuclease dicer-like 1"/>
    <property type="match status" value="1"/>
</dbReference>
<accession>A0A9W8AP50</accession>
<dbReference type="Pfam" id="PF03368">
    <property type="entry name" value="Dicer_dimer"/>
    <property type="match status" value="1"/>
</dbReference>
<dbReference type="InterPro" id="IPR038248">
    <property type="entry name" value="Dicer_dimer_sf"/>
</dbReference>
<feature type="domain" description="Dicer dsRNA-binding fold" evidence="5">
    <location>
        <begin position="456"/>
        <end position="546"/>
    </location>
</feature>
<feature type="non-terminal residue" evidence="6">
    <location>
        <position position="646"/>
    </location>
</feature>
<dbReference type="Gene3D" id="3.30.160.380">
    <property type="entry name" value="Dicer dimerisation domain"/>
    <property type="match status" value="1"/>
</dbReference>
<dbReference type="SMART" id="SM00490">
    <property type="entry name" value="HELICc"/>
    <property type="match status" value="1"/>
</dbReference>
<proteinExistence type="inferred from homology"/>
<evidence type="ECO:0000256" key="1">
    <source>
        <dbReference type="ARBA" id="ARBA00022801"/>
    </source>
</evidence>
<dbReference type="GO" id="GO:0003723">
    <property type="term" value="F:RNA binding"/>
    <property type="evidence" value="ECO:0007669"/>
    <property type="project" value="UniProtKB-UniRule"/>
</dbReference>
<dbReference type="OrthoDB" id="416741at2759"/>
<keyword evidence="7" id="KW-1185">Reference proteome</keyword>
<evidence type="ECO:0000256" key="2">
    <source>
        <dbReference type="PROSITE-ProRule" id="PRU00657"/>
    </source>
</evidence>
<comment type="caution">
    <text evidence="6">The sequence shown here is derived from an EMBL/GenBank/DDBJ whole genome shotgun (WGS) entry which is preliminary data.</text>
</comment>
<keyword evidence="2" id="KW-0694">RNA-binding</keyword>
<dbReference type="Gene3D" id="3.40.50.300">
    <property type="entry name" value="P-loop containing nucleotide triphosphate hydrolases"/>
    <property type="match status" value="3"/>
</dbReference>
<organism evidence="6 7">
    <name type="scientific">Dispira parvispora</name>
    <dbReference type="NCBI Taxonomy" id="1520584"/>
    <lineage>
        <taxon>Eukaryota</taxon>
        <taxon>Fungi</taxon>
        <taxon>Fungi incertae sedis</taxon>
        <taxon>Zoopagomycota</taxon>
        <taxon>Kickxellomycotina</taxon>
        <taxon>Dimargaritomycetes</taxon>
        <taxon>Dimargaritales</taxon>
        <taxon>Dimargaritaceae</taxon>
        <taxon>Dispira</taxon>
    </lineage>
</organism>
<gene>
    <name evidence="6" type="primary">dcl1</name>
    <name evidence="6" type="ORF">IWQ62_006130</name>
</gene>
<dbReference type="InterPro" id="IPR014001">
    <property type="entry name" value="Helicase_ATP-bd"/>
</dbReference>
<evidence type="ECO:0000313" key="7">
    <source>
        <dbReference type="Proteomes" id="UP001150925"/>
    </source>
</evidence>
<evidence type="ECO:0000259" key="5">
    <source>
        <dbReference type="PROSITE" id="PS51327"/>
    </source>
</evidence>
<dbReference type="EMBL" id="JANBPY010003063">
    <property type="protein sequence ID" value="KAJ1952843.1"/>
    <property type="molecule type" value="Genomic_DNA"/>
</dbReference>
<dbReference type="InterPro" id="IPR005034">
    <property type="entry name" value="Dicer_dimerisation"/>
</dbReference>
<dbReference type="Pfam" id="PF00271">
    <property type="entry name" value="Helicase_C"/>
    <property type="match status" value="1"/>
</dbReference>
<evidence type="ECO:0000259" key="3">
    <source>
        <dbReference type="PROSITE" id="PS51192"/>
    </source>
</evidence>